<comment type="caution">
    <text evidence="14">The sequence shown here is derived from an EMBL/GenBank/DDBJ whole genome shotgun (WGS) entry which is preliminary data.</text>
</comment>
<dbReference type="PANTHER" id="PTHR10067">
    <property type="entry name" value="PHOSPHATIDYLSERINE DECARBOXYLASE"/>
    <property type="match status" value="1"/>
</dbReference>
<keyword evidence="2 12" id="KW-1003">Cell membrane</keyword>
<dbReference type="RefSeq" id="WP_344802726.1">
    <property type="nucleotide sequence ID" value="NZ_BAABBO010000001.1"/>
</dbReference>
<dbReference type="InterPro" id="IPR033177">
    <property type="entry name" value="PSD-B"/>
</dbReference>
<dbReference type="HAMAP" id="MF_00662">
    <property type="entry name" value="PS_decarb_PSD_B_type1"/>
    <property type="match status" value="1"/>
</dbReference>
<evidence type="ECO:0000256" key="13">
    <source>
        <dbReference type="SAM" id="Phobius"/>
    </source>
</evidence>
<keyword evidence="8 12" id="KW-0594">Phospholipid biosynthesis</keyword>
<feature type="modified residue" description="Pyruvic acid (Ser); by autocatalysis" evidence="12">
    <location>
        <position position="260"/>
    </location>
</feature>
<feature type="active site" description="Charge relay system; for autoendoproteolytic cleavage activity" evidence="12">
    <location>
        <position position="92"/>
    </location>
</feature>
<keyword evidence="11 12" id="KW-0670">Pyruvate</keyword>
<evidence type="ECO:0000313" key="15">
    <source>
        <dbReference type="Proteomes" id="UP001501337"/>
    </source>
</evidence>
<evidence type="ECO:0000256" key="6">
    <source>
        <dbReference type="ARBA" id="ARBA00023136"/>
    </source>
</evidence>
<feature type="transmembrane region" description="Helical" evidence="13">
    <location>
        <begin position="195"/>
        <end position="218"/>
    </location>
</feature>
<name>A0ABP7NLD2_9GAMM</name>
<evidence type="ECO:0000256" key="2">
    <source>
        <dbReference type="ARBA" id="ARBA00022475"/>
    </source>
</evidence>
<feature type="chain" id="PRO_5044940009" description="Phosphatidylserine decarboxylase alpha chain" evidence="12">
    <location>
        <begin position="260"/>
        <end position="297"/>
    </location>
</feature>
<keyword evidence="13" id="KW-0812">Transmembrane</keyword>
<evidence type="ECO:0000256" key="8">
    <source>
        <dbReference type="ARBA" id="ARBA00023209"/>
    </source>
</evidence>
<evidence type="ECO:0000256" key="4">
    <source>
        <dbReference type="ARBA" id="ARBA00022793"/>
    </source>
</evidence>
<evidence type="ECO:0000313" key="14">
    <source>
        <dbReference type="EMBL" id="GAA3947920.1"/>
    </source>
</evidence>
<keyword evidence="10 12" id="KW-1208">Phospholipid metabolism</keyword>
<feature type="chain" id="PRO_5044940010" description="Phosphatidylserine decarboxylase beta chain" evidence="12">
    <location>
        <begin position="1"/>
        <end position="259"/>
    </location>
</feature>
<sequence length="297" mass="32265">MGKRDDFFVRSQYLVPQGSLSRVAGKIAASTDPRLKNAFIKWFVKKYQVDMTEAAESEPEAFASFNEFFTRALKPGARTIDPAEDALVSPVDGAVSQLGTLLAGRILQAKGRTYSALELFGGDSLAARPFHGGEFATIYLAPKDYHRIHMPCDARLTSMIHVPGRLFSVNPATAAAVPSLFARNERVICVFDTEFGPFAMVLVGAMIVASIATTWAGLVGSGDQKRTGATITRIDYEADGEHPAPTFRKGDEMGRFHLGSTVILLAPPESFKWSEALHAGSRLRLGERIATLKAKKS</sequence>
<feature type="active site" description="Charge relay system; for autoendoproteolytic cleavage activity" evidence="12">
    <location>
        <position position="149"/>
    </location>
</feature>
<dbReference type="InterPro" id="IPR003817">
    <property type="entry name" value="PS_Dcarbxylase"/>
</dbReference>
<evidence type="ECO:0000256" key="9">
    <source>
        <dbReference type="ARBA" id="ARBA00023239"/>
    </source>
</evidence>
<accession>A0ABP7NLD2</accession>
<dbReference type="Pfam" id="PF02666">
    <property type="entry name" value="PS_Dcarbxylase"/>
    <property type="match status" value="1"/>
</dbReference>
<keyword evidence="9 12" id="KW-0456">Lyase</keyword>
<comment type="catalytic activity">
    <reaction evidence="12">
        <text>a 1,2-diacyl-sn-glycero-3-phospho-L-serine + H(+) = a 1,2-diacyl-sn-glycero-3-phosphoethanolamine + CO2</text>
        <dbReference type="Rhea" id="RHEA:20828"/>
        <dbReference type="ChEBI" id="CHEBI:15378"/>
        <dbReference type="ChEBI" id="CHEBI:16526"/>
        <dbReference type="ChEBI" id="CHEBI:57262"/>
        <dbReference type="ChEBI" id="CHEBI:64612"/>
        <dbReference type="EC" id="4.1.1.65"/>
    </reaction>
</comment>
<evidence type="ECO:0000256" key="3">
    <source>
        <dbReference type="ARBA" id="ARBA00022516"/>
    </source>
</evidence>
<comment type="function">
    <text evidence="12">Catalyzes the formation of phosphatidylethanolamine (PtdEtn) from phosphatidylserine (PtdSer).</text>
</comment>
<keyword evidence="7 12" id="KW-0865">Zymogen</keyword>
<gene>
    <name evidence="12" type="primary">psd</name>
    <name evidence="14" type="ORF">GCM10022278_03870</name>
</gene>
<keyword evidence="3 12" id="KW-0444">Lipid biosynthesis</keyword>
<organism evidence="14 15">
    <name type="scientific">Allohahella marinimesophila</name>
    <dbReference type="NCBI Taxonomy" id="1054972"/>
    <lineage>
        <taxon>Bacteria</taxon>
        <taxon>Pseudomonadati</taxon>
        <taxon>Pseudomonadota</taxon>
        <taxon>Gammaproteobacteria</taxon>
        <taxon>Oceanospirillales</taxon>
        <taxon>Hahellaceae</taxon>
        <taxon>Allohahella</taxon>
    </lineage>
</organism>
<dbReference type="Proteomes" id="UP001501337">
    <property type="component" value="Unassembled WGS sequence"/>
</dbReference>
<comment type="pathway">
    <text evidence="1">Lipid metabolism.</text>
</comment>
<evidence type="ECO:0000256" key="10">
    <source>
        <dbReference type="ARBA" id="ARBA00023264"/>
    </source>
</evidence>
<keyword evidence="4 12" id="KW-0210">Decarboxylase</keyword>
<evidence type="ECO:0000256" key="11">
    <source>
        <dbReference type="ARBA" id="ARBA00023317"/>
    </source>
</evidence>
<comment type="similarity">
    <text evidence="12">Belongs to the phosphatidylserine decarboxylase family. PSD-B subfamily. Prokaryotic type I sub-subfamily.</text>
</comment>
<evidence type="ECO:0000256" key="5">
    <source>
        <dbReference type="ARBA" id="ARBA00023098"/>
    </source>
</evidence>
<comment type="pathway">
    <text evidence="12">Phospholipid metabolism; phosphatidylethanolamine biosynthesis; phosphatidylethanolamine from CDP-diacylglycerol: step 2/2.</text>
</comment>
<feature type="active site" description="Schiff-base intermediate with substrate; via pyruvic acid; for decarboxylase activity" evidence="12">
    <location>
        <position position="260"/>
    </location>
</feature>
<evidence type="ECO:0000256" key="1">
    <source>
        <dbReference type="ARBA" id="ARBA00005189"/>
    </source>
</evidence>
<comment type="cofactor">
    <cofactor evidence="12">
        <name>pyruvate</name>
        <dbReference type="ChEBI" id="CHEBI:15361"/>
    </cofactor>
    <text evidence="12">Binds 1 pyruvoyl group covalently per subunit.</text>
</comment>
<dbReference type="NCBIfam" id="TIGR00163">
    <property type="entry name" value="PS_decarb"/>
    <property type="match status" value="1"/>
</dbReference>
<dbReference type="InterPro" id="IPR033178">
    <property type="entry name" value="PSD_type1_pro"/>
</dbReference>
<dbReference type="EMBL" id="BAABBO010000001">
    <property type="protein sequence ID" value="GAA3947920.1"/>
    <property type="molecule type" value="Genomic_DNA"/>
</dbReference>
<keyword evidence="15" id="KW-1185">Reference proteome</keyword>
<feature type="active site" description="Charge relay system; for autoendoproteolytic cleavage activity" evidence="12">
    <location>
        <position position="260"/>
    </location>
</feature>
<reference evidence="15" key="1">
    <citation type="journal article" date="2019" name="Int. J. Syst. Evol. Microbiol.">
        <title>The Global Catalogue of Microorganisms (GCM) 10K type strain sequencing project: providing services to taxonomists for standard genome sequencing and annotation.</title>
        <authorList>
            <consortium name="The Broad Institute Genomics Platform"/>
            <consortium name="The Broad Institute Genome Sequencing Center for Infectious Disease"/>
            <person name="Wu L."/>
            <person name="Ma J."/>
        </authorList>
    </citation>
    <scope>NUCLEOTIDE SEQUENCE [LARGE SCALE GENOMIC DNA]</scope>
    <source>
        <strain evidence="15">JCM 17555</strain>
    </source>
</reference>
<keyword evidence="6 12" id="KW-0472">Membrane</keyword>
<evidence type="ECO:0000256" key="12">
    <source>
        <dbReference type="HAMAP-Rule" id="MF_00662"/>
    </source>
</evidence>
<evidence type="ECO:0000256" key="7">
    <source>
        <dbReference type="ARBA" id="ARBA00023145"/>
    </source>
</evidence>
<feature type="site" description="Cleavage (non-hydrolytic); by autocatalysis" evidence="12">
    <location>
        <begin position="259"/>
        <end position="260"/>
    </location>
</feature>
<protein>
    <recommendedName>
        <fullName evidence="12">Phosphatidylserine decarboxylase proenzyme</fullName>
        <ecNumber evidence="12">4.1.1.65</ecNumber>
    </recommendedName>
    <component>
        <recommendedName>
            <fullName evidence="12">Phosphatidylserine decarboxylase alpha chain</fullName>
        </recommendedName>
    </component>
    <component>
        <recommendedName>
            <fullName evidence="12">Phosphatidylserine decarboxylase beta chain</fullName>
        </recommendedName>
    </component>
</protein>
<proteinExistence type="inferred from homology"/>
<comment type="PTM">
    <text evidence="12">Is synthesized initially as an inactive proenzyme. Formation of the active enzyme involves a self-maturation process in which the active site pyruvoyl group is generated from an internal serine residue via an autocatalytic post-translational modification. Two non-identical subunits are generated from the proenzyme in this reaction, and the pyruvate is formed at the N-terminus of the alpha chain, which is derived from the carboxyl end of the proenzyme. The autoendoproteolytic cleavage occurs by a canonical serine protease mechanism, in which the side chain hydroxyl group of the serine supplies its oxygen atom to form the C-terminus of the beta chain, while the remainder of the serine residue undergoes an oxidative deamination to produce ammonia and the pyruvoyl prosthetic group on the alpha chain. During this reaction, the Ser that is part of the protease active site of the proenzyme becomes the pyruvoyl prosthetic group, which constitutes an essential element of the active site of the mature decarboxylase.</text>
</comment>
<dbReference type="PANTHER" id="PTHR10067:SF6">
    <property type="entry name" value="PHOSPHATIDYLSERINE DECARBOXYLASE PROENZYME, MITOCHONDRIAL"/>
    <property type="match status" value="1"/>
</dbReference>
<dbReference type="EC" id="4.1.1.65" evidence="12"/>
<keyword evidence="13" id="KW-1133">Transmembrane helix</keyword>
<keyword evidence="5 12" id="KW-0443">Lipid metabolism</keyword>
<comment type="subcellular location">
    <subcellularLocation>
        <location evidence="12">Cell membrane</location>
        <topology evidence="12">Peripheral membrane protein</topology>
    </subcellularLocation>
</comment>
<comment type="subunit">
    <text evidence="12">Heterodimer of a large membrane-associated beta subunit and a small pyruvoyl-containing alpha subunit.</text>
</comment>